<feature type="compositionally biased region" description="Polar residues" evidence="5">
    <location>
        <begin position="1693"/>
        <end position="1702"/>
    </location>
</feature>
<organism evidence="9 10">
    <name type="scientific">Entomortierella parvispora</name>
    <dbReference type="NCBI Taxonomy" id="205924"/>
    <lineage>
        <taxon>Eukaryota</taxon>
        <taxon>Fungi</taxon>
        <taxon>Fungi incertae sedis</taxon>
        <taxon>Mucoromycota</taxon>
        <taxon>Mortierellomycotina</taxon>
        <taxon>Mortierellomycetes</taxon>
        <taxon>Mortierellales</taxon>
        <taxon>Mortierellaceae</taxon>
        <taxon>Entomortierella</taxon>
    </lineage>
</organism>
<reference evidence="9" key="2">
    <citation type="journal article" date="2022" name="Microbiol. Resour. Announc.">
        <title>Whole-Genome Sequence of Entomortierella parvispora E1425, a Mucoromycotan Fungus Associated with Burkholderiaceae-Related Endosymbiotic Bacteria.</title>
        <authorList>
            <person name="Herlambang A."/>
            <person name="Guo Y."/>
            <person name="Takashima Y."/>
            <person name="Narisawa K."/>
            <person name="Ohta H."/>
            <person name="Nishizawa T."/>
        </authorList>
    </citation>
    <scope>NUCLEOTIDE SEQUENCE</scope>
    <source>
        <strain evidence="9">E1425</strain>
    </source>
</reference>
<feature type="compositionally biased region" description="Polar residues" evidence="5">
    <location>
        <begin position="236"/>
        <end position="247"/>
    </location>
</feature>
<evidence type="ECO:0000259" key="7">
    <source>
        <dbReference type="Pfam" id="PF10334"/>
    </source>
</evidence>
<feature type="domain" description="DUF2421" evidence="7">
    <location>
        <begin position="1729"/>
        <end position="1845"/>
    </location>
</feature>
<dbReference type="GO" id="GO:0016020">
    <property type="term" value="C:membrane"/>
    <property type="evidence" value="ECO:0007669"/>
    <property type="project" value="UniProtKB-SubCell"/>
</dbReference>
<feature type="region of interest" description="Disordered" evidence="5">
    <location>
        <begin position="1164"/>
        <end position="1185"/>
    </location>
</feature>
<dbReference type="PANTHER" id="PTHR47804:SF3">
    <property type="entry name" value="PROTEIN BRE4"/>
    <property type="match status" value="1"/>
</dbReference>
<feature type="transmembrane region" description="Helical" evidence="6">
    <location>
        <begin position="1556"/>
        <end position="1577"/>
    </location>
</feature>
<dbReference type="InterPro" id="IPR023244">
    <property type="entry name" value="Brefeldin_A-sensitivity_4"/>
</dbReference>
<feature type="compositionally biased region" description="Basic and acidic residues" evidence="5">
    <location>
        <begin position="79"/>
        <end position="96"/>
    </location>
</feature>
<feature type="compositionally biased region" description="Low complexity" evidence="5">
    <location>
        <begin position="208"/>
        <end position="235"/>
    </location>
</feature>
<feature type="compositionally biased region" description="Basic and acidic residues" evidence="5">
    <location>
        <begin position="1205"/>
        <end position="1216"/>
    </location>
</feature>
<feature type="transmembrane region" description="Helical" evidence="6">
    <location>
        <begin position="359"/>
        <end position="377"/>
    </location>
</feature>
<feature type="region of interest" description="Disordered" evidence="5">
    <location>
        <begin position="548"/>
        <end position="624"/>
    </location>
</feature>
<dbReference type="InterPro" id="IPR018823">
    <property type="entry name" value="ArAE_2_N"/>
</dbReference>
<dbReference type="Proteomes" id="UP000827284">
    <property type="component" value="Unassembled WGS sequence"/>
</dbReference>
<feature type="compositionally biased region" description="Polar residues" evidence="5">
    <location>
        <begin position="699"/>
        <end position="709"/>
    </location>
</feature>
<feature type="region of interest" description="Disordered" evidence="5">
    <location>
        <begin position="1259"/>
        <end position="1397"/>
    </location>
</feature>
<evidence type="ECO:0000256" key="3">
    <source>
        <dbReference type="ARBA" id="ARBA00022989"/>
    </source>
</evidence>
<dbReference type="InterPro" id="IPR052430">
    <property type="entry name" value="IVT-Associated"/>
</dbReference>
<proteinExistence type="predicted"/>
<sequence>MSHKLVSSDLHSSQDESAQHGASEGIALSTSERRASSPFCLTGSKPAHLGLSPGGTPHRGLAPSLCFTLLDEGTSQNRDGYRKEDRDSDDIKDKPTGVRGRTMSHPNSLFEGRASGQKERSTGSSGFLQPMSAMQPLSGSSPRARSVRSFSTSTSVLPKDMLSLPLSVTRSKRRSSVGGQGPKSSGERSDTEQPGFFNLGEFDNLTRNDSNSSDSSDSSQSDSSNAPSGPSPSRSLSAESMGSSNSVPFEPPPPPPPSLCKEFTGHFSKRVIKRHLKFMLALYLSSALTLIRPVAIYLGPTPFLANITVVFMHPARTVGSQLEVTVFSVVGALLATASILLCQLATASYNQKHGLDGSSAVWAIEAAWFFIGIWIMTTLKARYAKLSCTFLIFTIAHIFAHSKMHKVMYFNIHAYLTLIGPMMAGVGICLLVSIFCWPETASEGLGRALNESLDTSRTLLDLSTRSFLLHHKTIALPKSVLENAQDEVKKAQKKLYSAYREARYEVTFSRTDPADYKEVRVVVSALMRHLGSMSLVVQNERLLMLGHPDRDDDDLLSGETPDSESNGSDSDSDSDSDNPVVNQDTQSLKDESHHPLHRPRSRRSLDERGTSDADEYCRRRGSADEVRRVRQLLLRAQNSTDFIIQARLFQQEKNKSSPPSMDDSQTRLSSISRTGENSISSRRESGRKKRRSAFERPYSSATASVVSSRHSLKGSPKGLDAKAGDSSQPVGTRALSLDSNNLSGPNTDQDSSFRYDNPNIGQSIEGGLTKHQIREAAEKFKEEKKKQKLQEKKQAAAEKKRLAKKEDEEAMARAMPPKEVAFGDRRLFMSFLDIVRDPLQRLSDSCSRVIVSMEKEIVEGLNVEQDRLERIRRRNAQREDIIRKAEAAKEMAGRNNGQPTIPLNATGLASSGTETIPAVSGDIPSGPRNLKAAESWAKVRTLVKIKQRTLTQEELDYADAIRGNSDRWRKERVSENRDENAGGPLQQSLRRRLSWIGRRQEPMDNEDQYTIPEHVSSVKYLTDELERFDRAEADGLRVFIANHPTLDVGPREEIFLIFFFMFALREIARELLHLSKHVEELHERQKKQMEKEGRKSLRKKLWWPKVVGNFWRWFSWGSYSQARNSEGYSGMIMNQKKNLERSETRLVEDERVRVEAKAAKLSAAKAKEEEDAHLATEASTTERARQTSLFFRPRRSMTISSLFPARRDSNDLEHGLRPPPQREQPIAEPLPISKRRRSKTFMPEHIHQDPAIVLSDHHNSSIRSPKHYGEQHSSHPNPGIIRDRRLTVVDIPEFGASARKKHDSPPNITTVKATTRPRDNLVPLLRLPTTDDVDDADDSESDDSISNKAGPRSGKSRGAFSSGQLRSAHLSDKTPLTGKQESRLKQQQAPSTQPLVFGSQKPKTLRYKIWEAMQPFKSDELKYGFKMALALTFIGLWAWLEWNSAVLATDRGQWAMMTVMAVLSPTIGATFRVCAIRIAGTLVGVGWAMLTYLAYPQNPYVICAMMIFITFAVAFFILESKHPVMGVIMMLSYSSVTFGVYHGTMDTMLQVSYKRTITVTLGILISVVLNTFLWPVLARRELRKEIALLIGRQGVLFAELVNKFLLEVPDRRIPPKSISASPVPKQDVAHGKHGLRLTVPGTADVDGPVENNSTQGSLSGSAPQSKEGSSGASSLLTTGSGRKVPRKQYIPSLPSQDESQAQDSRTSEEDDDDDRSERDRHPLDPDQLAFQHVEHQLQTRLIKIGELLELSASEPRLKEDFPMKLYKQIVQCCQNILDRMISMRMAAQLLSPEVRELVTGPMNYYRRDMVGALLLYFSVLSSSLASKTPLPPYLPSARMARLRVIYNVHEAITAHQAKSGEDHYTYIYYYAFSSALEEVIEELELLAILIKPLVGITFLTSKDILVCGDQLSLRSAIGSVEIGVGPSEPYHEEKVVSPNLVSRVPQTGMNLELGYSIVRDPGVGPLDHPMSPQEITEQQLMEQQINLQNQQQQQLQNQHPLTCNIDRPSLAQEYAPEEGGSPLASHLVDIRLEGLRIVTDPFDPLQTGAQTGSPLSTASNSVAAAAALIGSPTGPILTSPSTASPILIMDQRVLGSRHAQRYKDALQLAQVASGEDDMVLPPPFVDALATTGRENTVTASRAGASQDSTPAVGSVLSPTLSLKKRLIQRLAPSSPLRKRPPLSPPTEQHLGISACPPLAEDMDDEKEEKR</sequence>
<keyword evidence="10" id="KW-1185">Reference proteome</keyword>
<feature type="compositionally biased region" description="Polar residues" evidence="5">
    <location>
        <begin position="656"/>
        <end position="677"/>
    </location>
</feature>
<evidence type="ECO:0000313" key="10">
    <source>
        <dbReference type="Proteomes" id="UP000827284"/>
    </source>
</evidence>
<dbReference type="InterPro" id="IPR018820">
    <property type="entry name" value="BRE4-related_DUF2421"/>
</dbReference>
<keyword evidence="3 6" id="KW-1133">Transmembrane helix</keyword>
<feature type="compositionally biased region" description="Low complexity" evidence="5">
    <location>
        <begin position="1668"/>
        <end position="1681"/>
    </location>
</feature>
<feature type="transmembrane region" description="Helical" evidence="6">
    <location>
        <begin position="1478"/>
        <end position="1495"/>
    </location>
</feature>
<comment type="subcellular location">
    <subcellularLocation>
        <location evidence="1">Membrane</location>
        <topology evidence="1">Multi-pass membrane protein</topology>
    </subcellularLocation>
</comment>
<dbReference type="PANTHER" id="PTHR47804">
    <property type="entry name" value="60S RIBOSOMAL PROTEIN L19"/>
    <property type="match status" value="1"/>
</dbReference>
<evidence type="ECO:0000256" key="5">
    <source>
        <dbReference type="SAM" id="MobiDB-lite"/>
    </source>
</evidence>
<accession>A0A9P3H8V7</accession>
<gene>
    <name evidence="9" type="ORF">EMPS_04325</name>
</gene>
<feature type="compositionally biased region" description="Polar residues" evidence="5">
    <location>
        <begin position="1650"/>
        <end position="1667"/>
    </location>
</feature>
<feature type="region of interest" description="Disordered" evidence="5">
    <location>
        <begin position="2169"/>
        <end position="2210"/>
    </location>
</feature>
<dbReference type="OrthoDB" id="1924968at2759"/>
<evidence type="ECO:0000313" key="9">
    <source>
        <dbReference type="EMBL" id="GJJ71968.1"/>
    </source>
</evidence>
<dbReference type="PRINTS" id="PR02047">
    <property type="entry name" value="BREFELDNASP4"/>
</dbReference>
<dbReference type="EMBL" id="BQFW01000006">
    <property type="protein sequence ID" value="GJJ71968.1"/>
    <property type="molecule type" value="Genomic_DNA"/>
</dbReference>
<dbReference type="InterPro" id="IPR020966">
    <property type="entry name" value="ALMT"/>
</dbReference>
<evidence type="ECO:0000259" key="8">
    <source>
        <dbReference type="Pfam" id="PF10337"/>
    </source>
</evidence>
<name>A0A9P3H8V7_9FUNG</name>
<feature type="transmembrane region" description="Helical" evidence="6">
    <location>
        <begin position="1525"/>
        <end position="1544"/>
    </location>
</feature>
<feature type="transmembrane region" description="Helical" evidence="6">
    <location>
        <begin position="1501"/>
        <end position="1518"/>
    </location>
</feature>
<feature type="compositionally biased region" description="Polar residues" evidence="5">
    <location>
        <begin position="1385"/>
        <end position="1394"/>
    </location>
</feature>
<evidence type="ECO:0000256" key="6">
    <source>
        <dbReference type="SAM" id="Phobius"/>
    </source>
</evidence>
<feature type="transmembrane region" description="Helical" evidence="6">
    <location>
        <begin position="324"/>
        <end position="347"/>
    </location>
</feature>
<keyword evidence="4 6" id="KW-0472">Membrane</keyword>
<feature type="compositionally biased region" description="Acidic residues" evidence="5">
    <location>
        <begin position="2200"/>
        <end position="2210"/>
    </location>
</feature>
<evidence type="ECO:0000256" key="1">
    <source>
        <dbReference type="ARBA" id="ARBA00004141"/>
    </source>
</evidence>
<feature type="compositionally biased region" description="Polar residues" evidence="5">
    <location>
        <begin position="737"/>
        <end position="762"/>
    </location>
</feature>
<evidence type="ECO:0000256" key="2">
    <source>
        <dbReference type="ARBA" id="ARBA00022692"/>
    </source>
</evidence>
<dbReference type="Pfam" id="PF10337">
    <property type="entry name" value="ArAE_2_N"/>
    <property type="match status" value="1"/>
</dbReference>
<feature type="compositionally biased region" description="Basic and acidic residues" evidence="5">
    <location>
        <begin position="603"/>
        <end position="624"/>
    </location>
</feature>
<protein>
    <recommendedName>
        <fullName evidence="11">ER transporter 6TM N-terminal domain-containing protein</fullName>
    </recommendedName>
</protein>
<feature type="region of interest" description="Disordered" evidence="5">
    <location>
        <begin position="1202"/>
        <end position="1231"/>
    </location>
</feature>
<feature type="compositionally biased region" description="Acidic residues" evidence="5">
    <location>
        <begin position="1331"/>
        <end position="1343"/>
    </location>
</feature>
<evidence type="ECO:0008006" key="11">
    <source>
        <dbReference type="Google" id="ProtNLM"/>
    </source>
</evidence>
<comment type="caution">
    <text evidence="9">The sequence shown here is derived from an EMBL/GenBank/DDBJ whole genome shotgun (WGS) entry which is preliminary data.</text>
</comment>
<feature type="compositionally biased region" description="Low complexity" evidence="5">
    <location>
        <begin position="147"/>
        <end position="156"/>
    </location>
</feature>
<keyword evidence="2 6" id="KW-0812">Transmembrane</keyword>
<dbReference type="GO" id="GO:0015743">
    <property type="term" value="P:malate transport"/>
    <property type="evidence" value="ECO:0007669"/>
    <property type="project" value="InterPro"/>
</dbReference>
<feature type="transmembrane region" description="Helical" evidence="6">
    <location>
        <begin position="412"/>
        <end position="435"/>
    </location>
</feature>
<dbReference type="Pfam" id="PF10334">
    <property type="entry name" value="BRE4"/>
    <property type="match status" value="1"/>
</dbReference>
<dbReference type="Pfam" id="PF11744">
    <property type="entry name" value="ALMT"/>
    <property type="match status" value="1"/>
</dbReference>
<feature type="region of interest" description="Disordered" evidence="5">
    <location>
        <begin position="1615"/>
        <end position="1726"/>
    </location>
</feature>
<evidence type="ECO:0000256" key="4">
    <source>
        <dbReference type="ARBA" id="ARBA00023136"/>
    </source>
</evidence>
<feature type="domain" description="Putative ER transporter 6TM N-terminal" evidence="8">
    <location>
        <begin position="361"/>
        <end position="540"/>
    </location>
</feature>
<feature type="region of interest" description="Disordered" evidence="5">
    <location>
        <begin position="650"/>
        <end position="812"/>
    </location>
</feature>
<feature type="compositionally biased region" description="Basic and acidic residues" evidence="5">
    <location>
        <begin position="1165"/>
        <end position="1185"/>
    </location>
</feature>
<feature type="compositionally biased region" description="Basic and acidic residues" evidence="5">
    <location>
        <begin position="772"/>
        <end position="811"/>
    </location>
</feature>
<reference evidence="9" key="1">
    <citation type="submission" date="2021-11" db="EMBL/GenBank/DDBJ databases">
        <authorList>
            <person name="Herlambang A."/>
            <person name="Guo Y."/>
            <person name="Takashima Y."/>
            <person name="Nishizawa T."/>
        </authorList>
    </citation>
    <scope>NUCLEOTIDE SEQUENCE</scope>
    <source>
        <strain evidence="9">E1425</strain>
    </source>
</reference>
<feature type="compositionally biased region" description="Basic and acidic residues" evidence="5">
    <location>
        <begin position="1715"/>
        <end position="1724"/>
    </location>
</feature>
<feature type="region of interest" description="Disordered" evidence="5">
    <location>
        <begin position="1"/>
        <end position="257"/>
    </location>
</feature>